<proteinExistence type="predicted"/>
<accession>A0A0C2D8F5</accession>
<sequence>MPSEVEQSANIAQDAYDAYYAEKLWQWIPGFYREKDARTNTPGTLRTIVETMGGQSADLRRTLDRIWENHFVELADDDALEQLGALVATRMVHQLNPRARRVDVARTIFYRRRKGTPWVLERLLADITGWTGSHLDTRRRLARSYHLLDPQPQLGRVTQTPRGGWANLRSPRIPALAWTAFEELNHTPDFRRYPGRGSQQGRYGISKIGVHAHRMRALEINYPTAVRIGTSVDPYTWALDPSGRAAPLFQPAKRPSGDQWSRSREWQMPRAIERRLLAHAEYQWTDADIAALPLTPAAITVLQKYSGFRFRSAGELSRLINSHPDPAKSNILLNFSLLRAAALVEGCGSAQLYGADLDGGNQALTMAVGTDKTAVASTREAVLAGNLSLWGAAFHTIINGPSSPYDLVIDPHTGAVITDALDKVPIARVIHYGAACALGAGSYDRRASIETTDVNLLDDGGDALGPVALTPSGLFEVTDEIVDSKTYVPPEPLELVESYRLQAANNQRPYLRVSNDEATWTISAKPKDLPTDLRCLVFDGLWIGIQDTLDEIQDPVPATGPCEIREGKITLTNTWDRVEIRNCTLDPGGEQLRPVPTQCQAIPYVQLELTGYVEELIIESSVLGPILENVAGADPCSVGKIIIRDSVIHAPDMGEIAAITTAFGEVHIERCTIVGDIVANRLYVSDSIILGSGTIADRQHGCFRFSAAVEGNWPRPFESHFYTQFSAGWFDSIRFGDPDYARLSQAAPVELKTGAENHCEMGACNKLLEQIKRADLQAKLEEFMPYDLIEQFVNDN</sequence>
<evidence type="ECO:0000313" key="1">
    <source>
        <dbReference type="EMBL" id="KIG17905.1"/>
    </source>
</evidence>
<dbReference type="RefSeq" id="WP_052547827.1">
    <property type="nucleotide sequence ID" value="NZ_JMCC02000018.1"/>
</dbReference>
<reference evidence="1 2" key="1">
    <citation type="submission" date="2014-12" db="EMBL/GenBank/DDBJ databases">
        <title>Genome assembly of Enhygromyxa salina DSM 15201.</title>
        <authorList>
            <person name="Sharma G."/>
            <person name="Subramanian S."/>
        </authorList>
    </citation>
    <scope>NUCLEOTIDE SEQUENCE [LARGE SCALE GENOMIC DNA]</scope>
    <source>
        <strain evidence="1 2">DSM 15201</strain>
    </source>
</reference>
<dbReference type="AlphaFoldDB" id="A0A0C2D8F5"/>
<comment type="caution">
    <text evidence="1">The sequence shown here is derived from an EMBL/GenBank/DDBJ whole genome shotgun (WGS) entry which is preliminary data.</text>
</comment>
<name>A0A0C2D8F5_9BACT</name>
<evidence type="ECO:0000313" key="2">
    <source>
        <dbReference type="Proteomes" id="UP000031599"/>
    </source>
</evidence>
<protein>
    <submittedName>
        <fullName evidence="1">Uncharacterized protein</fullName>
    </submittedName>
</protein>
<gene>
    <name evidence="1" type="ORF">DB30_02528</name>
</gene>
<organism evidence="1 2">
    <name type="scientific">Enhygromyxa salina</name>
    <dbReference type="NCBI Taxonomy" id="215803"/>
    <lineage>
        <taxon>Bacteria</taxon>
        <taxon>Pseudomonadati</taxon>
        <taxon>Myxococcota</taxon>
        <taxon>Polyangia</taxon>
        <taxon>Nannocystales</taxon>
        <taxon>Nannocystaceae</taxon>
        <taxon>Enhygromyxa</taxon>
    </lineage>
</organism>
<dbReference type="Proteomes" id="UP000031599">
    <property type="component" value="Unassembled WGS sequence"/>
</dbReference>
<dbReference type="EMBL" id="JMCC02000018">
    <property type="protein sequence ID" value="KIG17905.1"/>
    <property type="molecule type" value="Genomic_DNA"/>
</dbReference>